<organism evidence="1 2">
    <name type="scientific">Burkholderia ambifaria MEX-5</name>
    <dbReference type="NCBI Taxonomy" id="396597"/>
    <lineage>
        <taxon>Bacteria</taxon>
        <taxon>Pseudomonadati</taxon>
        <taxon>Pseudomonadota</taxon>
        <taxon>Betaproteobacteria</taxon>
        <taxon>Burkholderiales</taxon>
        <taxon>Burkholderiaceae</taxon>
        <taxon>Burkholderia</taxon>
        <taxon>Burkholderia cepacia complex</taxon>
    </lineage>
</organism>
<protein>
    <submittedName>
        <fullName evidence="1">Uncharacterized protein</fullName>
    </submittedName>
</protein>
<dbReference type="AlphaFoldDB" id="B1T4F3"/>
<name>B1T4F3_9BURK</name>
<dbReference type="PATRIC" id="fig|396597.7.peg.5412"/>
<accession>B1T4F3</accession>
<gene>
    <name evidence="1" type="ORF">BamMEX5DRAFT_2669</name>
</gene>
<dbReference type="EMBL" id="ABLK01000071">
    <property type="protein sequence ID" value="EDT41551.1"/>
    <property type="molecule type" value="Genomic_DNA"/>
</dbReference>
<evidence type="ECO:0000313" key="2">
    <source>
        <dbReference type="Proteomes" id="UP000004814"/>
    </source>
</evidence>
<proteinExistence type="predicted"/>
<sequence length="86" mass="9445">MGRDESQAFRVRVGLNETMTAADVVAGKICLKVGIAVMHAAQFVDVHLTLRQGRSVTRMLDTLESDTRGGGSEYCRCCEGRRNDVQ</sequence>
<dbReference type="Proteomes" id="UP000004814">
    <property type="component" value="Unassembled WGS sequence"/>
</dbReference>
<comment type="caution">
    <text evidence="1">The sequence shown here is derived from an EMBL/GenBank/DDBJ whole genome shotgun (WGS) entry which is preliminary data.</text>
</comment>
<evidence type="ECO:0000313" key="1">
    <source>
        <dbReference type="EMBL" id="EDT41551.1"/>
    </source>
</evidence>
<reference evidence="1 2" key="1">
    <citation type="submission" date="2008-03" db="EMBL/GenBank/DDBJ databases">
        <title>Sequencing of the draft genome and assembly of Burkholderia ambifaria MEX-5.</title>
        <authorList>
            <consortium name="US DOE Joint Genome Institute (JGI-PGF)"/>
            <person name="Copeland A."/>
            <person name="Lucas S."/>
            <person name="Lapidus A."/>
            <person name="Glavina del Rio T."/>
            <person name="Dalin E."/>
            <person name="Tice H."/>
            <person name="Bruce D."/>
            <person name="Goodwin L."/>
            <person name="Pitluck S."/>
            <person name="Larimer F."/>
            <person name="Land M.L."/>
            <person name="Hauser L."/>
            <person name="Tiedje J."/>
            <person name="Richardson P."/>
        </authorList>
    </citation>
    <scope>NUCLEOTIDE SEQUENCE [LARGE SCALE GENOMIC DNA]</scope>
    <source>
        <strain evidence="1 2">MEX-5</strain>
    </source>
</reference>